<feature type="transmembrane region" description="Helical" evidence="6">
    <location>
        <begin position="532"/>
        <end position="549"/>
    </location>
</feature>
<dbReference type="RefSeq" id="WP_218134641.1">
    <property type="nucleotide sequence ID" value="NZ_FNON01000001.1"/>
</dbReference>
<feature type="domain" description="Membrane transport protein MMPL" evidence="7">
    <location>
        <begin position="402"/>
        <end position="709"/>
    </location>
</feature>
<dbReference type="GO" id="GO:0005886">
    <property type="term" value="C:plasma membrane"/>
    <property type="evidence" value="ECO:0007669"/>
    <property type="project" value="UniProtKB-SubCell"/>
</dbReference>
<dbReference type="InterPro" id="IPR050545">
    <property type="entry name" value="Mycobact_MmpL"/>
</dbReference>
<evidence type="ECO:0000256" key="4">
    <source>
        <dbReference type="ARBA" id="ARBA00022989"/>
    </source>
</evidence>
<feature type="transmembrane region" description="Helical" evidence="6">
    <location>
        <begin position="641"/>
        <end position="665"/>
    </location>
</feature>
<feature type="transmembrane region" description="Helical" evidence="6">
    <location>
        <begin position="285"/>
        <end position="303"/>
    </location>
</feature>
<accession>A0A1H2W9F1</accession>
<feature type="transmembrane region" description="Helical" evidence="6">
    <location>
        <begin position="561"/>
        <end position="584"/>
    </location>
</feature>
<reference evidence="8 9" key="1">
    <citation type="submission" date="2016-10" db="EMBL/GenBank/DDBJ databases">
        <authorList>
            <person name="de Groot N.N."/>
        </authorList>
    </citation>
    <scope>NUCLEOTIDE SEQUENCE [LARGE SCALE GENOMIC DNA]</scope>
    <source>
        <strain evidence="8 9">CPCC 202699</strain>
    </source>
</reference>
<comment type="subcellular location">
    <subcellularLocation>
        <location evidence="1">Cell membrane</location>
        <topology evidence="1">Multi-pass membrane protein</topology>
    </subcellularLocation>
</comment>
<feature type="transmembrane region" description="Helical" evidence="6">
    <location>
        <begin position="315"/>
        <end position="336"/>
    </location>
</feature>
<dbReference type="Gene3D" id="1.20.1640.10">
    <property type="entry name" value="Multidrug efflux transporter AcrB transmembrane domain"/>
    <property type="match status" value="2"/>
</dbReference>
<dbReference type="STRING" id="589385.SAMN05421504_1011464"/>
<keyword evidence="5 6" id="KW-0472">Membrane</keyword>
<dbReference type="Proteomes" id="UP000199515">
    <property type="component" value="Unassembled WGS sequence"/>
</dbReference>
<keyword evidence="9" id="KW-1185">Reference proteome</keyword>
<dbReference type="PANTHER" id="PTHR33406">
    <property type="entry name" value="MEMBRANE PROTEIN MJ1562-RELATED"/>
    <property type="match status" value="1"/>
</dbReference>
<gene>
    <name evidence="8" type="ORF">SAMN05421504_1011464</name>
</gene>
<feature type="domain" description="Membrane transport protein MMPL" evidence="7">
    <location>
        <begin position="52"/>
        <end position="372"/>
    </location>
</feature>
<dbReference type="EMBL" id="FNON01000001">
    <property type="protein sequence ID" value="SDW77161.1"/>
    <property type="molecule type" value="Genomic_DNA"/>
</dbReference>
<feature type="transmembrane region" description="Helical" evidence="6">
    <location>
        <begin position="677"/>
        <end position="700"/>
    </location>
</feature>
<proteinExistence type="predicted"/>
<sequence length="739" mass="77278">MKTRRNLAATAGRWSARHRWTAVGLWLAFVVASVALGGMLKTQTLTSTEATNGQAQRAQEILEGAGFDLPSNEVVYLHSDTETATSPAFRAAVDAVVAGLKKHPEARDVASPADTKAVSADGHSALVQFKLAGDTETVKTYVKPLLETVAQVQREHSALRVEQFGEATFAQQYDEKLDKDYGAAELYSFPVTLLILIVAFGTLVAAFLPILLAATAVTATTGLLAVTSQALHVDKNGSSVMALVGIAVGIDYSLFYIRRFREERARGASTAEAVETAAATSGRSVLVSGMAVVIAMAGMFFSGNGIQIGIAESTILVVLIAVVGSLTVLPAMLALLGDRTAKGRIPFLHKLSARRTGAGWDKVLGWVLRKPVVAALISGGALLALAAPATLLHTSDPGFGDLQPDALPALQTYQRIQDAFPGSSAPAKIVVKSADVTSPEARAAIEAFQAQAPQAPGLRGPVTTAVNADHTVALLTVGLTGNGTDEISTAALDVLRGSVIPSTLGKLPATEVKVAGVTASSVDTNEQLSDRIGWVAGFVLLLTFVIMLLSFRSVVIAGTTLLLNLLSVGGAYGVVVLVFQYGWGADLLNFTSTGGIASWVPMFMFVILFGLSMDYHVFIVSRIREAYDRGLPTPEAIKTGIRGSAGVVTSAAIVMVAVAGVFGMLPQLSMKEAGVGMSTAVLLDATLIRAILLPAIMRLLGERNWYLPRALNWLPALAHGESAPVPAAPPARTPVTTAG</sequence>
<dbReference type="InterPro" id="IPR004869">
    <property type="entry name" value="MMPL_dom"/>
</dbReference>
<evidence type="ECO:0000256" key="3">
    <source>
        <dbReference type="ARBA" id="ARBA00022692"/>
    </source>
</evidence>
<protein>
    <recommendedName>
        <fullName evidence="7">Membrane transport protein MMPL domain-containing protein</fullName>
    </recommendedName>
</protein>
<evidence type="ECO:0000259" key="7">
    <source>
        <dbReference type="Pfam" id="PF03176"/>
    </source>
</evidence>
<keyword evidence="4 6" id="KW-1133">Transmembrane helix</keyword>
<dbReference type="AlphaFoldDB" id="A0A1H2W9F1"/>
<organism evidence="8 9">
    <name type="scientific">Amycolatopsis xylanica</name>
    <dbReference type="NCBI Taxonomy" id="589385"/>
    <lineage>
        <taxon>Bacteria</taxon>
        <taxon>Bacillati</taxon>
        <taxon>Actinomycetota</taxon>
        <taxon>Actinomycetes</taxon>
        <taxon>Pseudonocardiales</taxon>
        <taxon>Pseudonocardiaceae</taxon>
        <taxon>Amycolatopsis</taxon>
    </lineage>
</organism>
<feature type="transmembrane region" description="Helical" evidence="6">
    <location>
        <begin position="186"/>
        <end position="219"/>
    </location>
</feature>
<evidence type="ECO:0000256" key="6">
    <source>
        <dbReference type="SAM" id="Phobius"/>
    </source>
</evidence>
<keyword evidence="3 6" id="KW-0812">Transmembrane</keyword>
<name>A0A1H2W9F1_9PSEU</name>
<dbReference type="SUPFAM" id="SSF82866">
    <property type="entry name" value="Multidrug efflux transporter AcrB transmembrane domain"/>
    <property type="match status" value="2"/>
</dbReference>
<keyword evidence="2" id="KW-1003">Cell membrane</keyword>
<evidence type="ECO:0000313" key="8">
    <source>
        <dbReference type="EMBL" id="SDW77161.1"/>
    </source>
</evidence>
<feature type="transmembrane region" description="Helical" evidence="6">
    <location>
        <begin position="239"/>
        <end position="257"/>
    </location>
</feature>
<dbReference type="Pfam" id="PF03176">
    <property type="entry name" value="MMPL"/>
    <property type="match status" value="2"/>
</dbReference>
<feature type="transmembrane region" description="Helical" evidence="6">
    <location>
        <begin position="596"/>
        <end position="620"/>
    </location>
</feature>
<evidence type="ECO:0000313" key="9">
    <source>
        <dbReference type="Proteomes" id="UP000199515"/>
    </source>
</evidence>
<evidence type="ECO:0000256" key="1">
    <source>
        <dbReference type="ARBA" id="ARBA00004651"/>
    </source>
</evidence>
<feature type="transmembrane region" description="Helical" evidence="6">
    <location>
        <begin position="372"/>
        <end position="392"/>
    </location>
</feature>
<dbReference type="PANTHER" id="PTHR33406:SF13">
    <property type="entry name" value="MEMBRANE PROTEIN YDFJ"/>
    <property type="match status" value="1"/>
</dbReference>
<evidence type="ECO:0000256" key="2">
    <source>
        <dbReference type="ARBA" id="ARBA00022475"/>
    </source>
</evidence>
<evidence type="ECO:0000256" key="5">
    <source>
        <dbReference type="ARBA" id="ARBA00023136"/>
    </source>
</evidence>
<feature type="transmembrane region" description="Helical" evidence="6">
    <location>
        <begin position="20"/>
        <end position="40"/>
    </location>
</feature>